<evidence type="ECO:0000313" key="3">
    <source>
        <dbReference type="Proteomes" id="UP000664795"/>
    </source>
</evidence>
<feature type="transmembrane region" description="Helical" evidence="1">
    <location>
        <begin position="259"/>
        <end position="277"/>
    </location>
</feature>
<feature type="transmembrane region" description="Helical" evidence="1">
    <location>
        <begin position="220"/>
        <end position="239"/>
    </location>
</feature>
<feature type="transmembrane region" description="Helical" evidence="1">
    <location>
        <begin position="60"/>
        <end position="82"/>
    </location>
</feature>
<keyword evidence="1" id="KW-0812">Transmembrane</keyword>
<evidence type="ECO:0000313" key="2">
    <source>
        <dbReference type="EMBL" id="MBO0930815.1"/>
    </source>
</evidence>
<dbReference type="Proteomes" id="UP000664795">
    <property type="component" value="Unassembled WGS sequence"/>
</dbReference>
<feature type="transmembrane region" description="Helical" evidence="1">
    <location>
        <begin position="94"/>
        <end position="111"/>
    </location>
</feature>
<protein>
    <submittedName>
        <fullName evidence="2">DUF5009 domain-containing protein</fullName>
    </submittedName>
</protein>
<accession>A0A939G499</accession>
<reference evidence="2 3" key="1">
    <citation type="submission" date="2021-03" db="EMBL/GenBank/DDBJ databases">
        <title>Fibrella sp. HMF5036 genome sequencing and assembly.</title>
        <authorList>
            <person name="Kang H."/>
            <person name="Kim H."/>
            <person name="Bae S."/>
            <person name="Joh K."/>
        </authorList>
    </citation>
    <scope>NUCLEOTIDE SEQUENCE [LARGE SCALE GENOMIC DNA]</scope>
    <source>
        <strain evidence="2 3">HMF5036</strain>
    </source>
</reference>
<dbReference type="PANTHER" id="PTHR31061:SF24">
    <property type="entry name" value="LD22376P"/>
    <property type="match status" value="1"/>
</dbReference>
<feature type="transmembrane region" description="Helical" evidence="1">
    <location>
        <begin position="289"/>
        <end position="311"/>
    </location>
</feature>
<feature type="transmembrane region" description="Helical" evidence="1">
    <location>
        <begin position="146"/>
        <end position="165"/>
    </location>
</feature>
<dbReference type="AlphaFoldDB" id="A0A939G499"/>
<name>A0A939G499_9BACT</name>
<keyword evidence="1" id="KW-1133">Transmembrane helix</keyword>
<evidence type="ECO:0000256" key="1">
    <source>
        <dbReference type="SAM" id="Phobius"/>
    </source>
</evidence>
<feature type="transmembrane region" description="Helical" evidence="1">
    <location>
        <begin position="360"/>
        <end position="381"/>
    </location>
</feature>
<feature type="transmembrane region" description="Helical" evidence="1">
    <location>
        <begin position="123"/>
        <end position="139"/>
    </location>
</feature>
<gene>
    <name evidence="2" type="ORF">J2I48_07430</name>
</gene>
<proteinExistence type="predicted"/>
<dbReference type="EMBL" id="JAFMYU010000004">
    <property type="protein sequence ID" value="MBO0930815.1"/>
    <property type="molecule type" value="Genomic_DNA"/>
</dbReference>
<organism evidence="2 3">
    <name type="scientific">Fibrella aquatilis</name>
    <dbReference type="NCBI Taxonomy" id="2817059"/>
    <lineage>
        <taxon>Bacteria</taxon>
        <taxon>Pseudomonadati</taxon>
        <taxon>Bacteroidota</taxon>
        <taxon>Cytophagia</taxon>
        <taxon>Cytophagales</taxon>
        <taxon>Spirosomataceae</taxon>
        <taxon>Fibrella</taxon>
    </lineage>
</organism>
<dbReference type="PANTHER" id="PTHR31061">
    <property type="entry name" value="LD22376P"/>
    <property type="match status" value="1"/>
</dbReference>
<keyword evidence="1" id="KW-0472">Membrane</keyword>
<sequence>MTSRFLSLDVFRGLVMVLLMTEATLELPQLAAFYPDSAFWQFVGYQTSHERWVGCRLWDMIQPSFMLMVGVAVPFSIASRLAKGATHAQLWQHTWRRAAILVGLGILLRSMGRAQTYFTFEDVISQIGLGYPILFWLAFLSARVQWAALAVILVGYWALFAFWPLPDAASAMPEVLLEKKPYMPLTGFFAHWNIHSNPANYFDQWFLNLFPREQPFVTNGGGYVTLSFIPSLGTMLLGLRAGQLLRLERPIRQQVQTMLIWGAGAILLGLVAQYAGICPIVKRIWAPAWTLFSGGLVLLLLALCIAAVELWQWRRGAFWFIAVGANSMAAYLLHWTIHSWLVANVRTNIGYWLTALPEGVQFGIIGLIAFVLAWWLMVWLYRRKLFVRI</sequence>
<comment type="caution">
    <text evidence="2">The sequence shown here is derived from an EMBL/GenBank/DDBJ whole genome shotgun (WGS) entry which is preliminary data.</text>
</comment>
<feature type="transmembrane region" description="Helical" evidence="1">
    <location>
        <begin position="318"/>
        <end position="340"/>
    </location>
</feature>
<dbReference type="RefSeq" id="WP_207334765.1">
    <property type="nucleotide sequence ID" value="NZ_JAFMYU010000004.1"/>
</dbReference>
<keyword evidence="3" id="KW-1185">Reference proteome</keyword>